<proteinExistence type="predicted"/>
<gene>
    <name evidence="2" type="ORF">K431DRAFT_311915</name>
</gene>
<keyword evidence="3" id="KW-1185">Reference proteome</keyword>
<dbReference type="AlphaFoldDB" id="A0A9P4UPV6"/>
<keyword evidence="1" id="KW-0472">Membrane</keyword>
<dbReference type="EMBL" id="MU003784">
    <property type="protein sequence ID" value="KAF2722189.1"/>
    <property type="molecule type" value="Genomic_DNA"/>
</dbReference>
<keyword evidence="1" id="KW-0812">Transmembrane</keyword>
<protein>
    <submittedName>
        <fullName evidence="2">Uncharacterized protein</fullName>
    </submittedName>
</protein>
<evidence type="ECO:0000313" key="2">
    <source>
        <dbReference type="EMBL" id="KAF2722189.1"/>
    </source>
</evidence>
<accession>A0A9P4UPV6</accession>
<feature type="transmembrane region" description="Helical" evidence="1">
    <location>
        <begin position="109"/>
        <end position="129"/>
    </location>
</feature>
<feature type="transmembrane region" description="Helical" evidence="1">
    <location>
        <begin position="135"/>
        <end position="156"/>
    </location>
</feature>
<feature type="transmembrane region" description="Helical" evidence="1">
    <location>
        <begin position="20"/>
        <end position="39"/>
    </location>
</feature>
<name>A0A9P4UPV6_9PEZI</name>
<comment type="caution">
    <text evidence="2">The sequence shown here is derived from an EMBL/GenBank/DDBJ whole genome shotgun (WGS) entry which is preliminary data.</text>
</comment>
<feature type="transmembrane region" description="Helical" evidence="1">
    <location>
        <begin position="76"/>
        <end position="97"/>
    </location>
</feature>
<evidence type="ECO:0000256" key="1">
    <source>
        <dbReference type="SAM" id="Phobius"/>
    </source>
</evidence>
<evidence type="ECO:0000313" key="3">
    <source>
        <dbReference type="Proteomes" id="UP000799441"/>
    </source>
</evidence>
<feature type="transmembrane region" description="Helical" evidence="1">
    <location>
        <begin position="46"/>
        <end position="64"/>
    </location>
</feature>
<organism evidence="2 3">
    <name type="scientific">Polychaeton citri CBS 116435</name>
    <dbReference type="NCBI Taxonomy" id="1314669"/>
    <lineage>
        <taxon>Eukaryota</taxon>
        <taxon>Fungi</taxon>
        <taxon>Dikarya</taxon>
        <taxon>Ascomycota</taxon>
        <taxon>Pezizomycotina</taxon>
        <taxon>Dothideomycetes</taxon>
        <taxon>Dothideomycetidae</taxon>
        <taxon>Capnodiales</taxon>
        <taxon>Capnodiaceae</taxon>
        <taxon>Polychaeton</taxon>
    </lineage>
</organism>
<reference evidence="2" key="1">
    <citation type="journal article" date="2020" name="Stud. Mycol.">
        <title>101 Dothideomycetes genomes: a test case for predicting lifestyles and emergence of pathogens.</title>
        <authorList>
            <person name="Haridas S."/>
            <person name="Albert R."/>
            <person name="Binder M."/>
            <person name="Bloem J."/>
            <person name="Labutti K."/>
            <person name="Salamov A."/>
            <person name="Andreopoulos B."/>
            <person name="Baker S."/>
            <person name="Barry K."/>
            <person name="Bills G."/>
            <person name="Bluhm B."/>
            <person name="Cannon C."/>
            <person name="Castanera R."/>
            <person name="Culley D."/>
            <person name="Daum C."/>
            <person name="Ezra D."/>
            <person name="Gonzalez J."/>
            <person name="Henrissat B."/>
            <person name="Kuo A."/>
            <person name="Liang C."/>
            <person name="Lipzen A."/>
            <person name="Lutzoni F."/>
            <person name="Magnuson J."/>
            <person name="Mondo S."/>
            <person name="Nolan M."/>
            <person name="Ohm R."/>
            <person name="Pangilinan J."/>
            <person name="Park H.-J."/>
            <person name="Ramirez L."/>
            <person name="Alfaro M."/>
            <person name="Sun H."/>
            <person name="Tritt A."/>
            <person name="Yoshinaga Y."/>
            <person name="Zwiers L.-H."/>
            <person name="Turgeon B."/>
            <person name="Goodwin S."/>
            <person name="Spatafora J."/>
            <person name="Crous P."/>
            <person name="Grigoriev I."/>
        </authorList>
    </citation>
    <scope>NUCLEOTIDE SEQUENCE</scope>
    <source>
        <strain evidence="2">CBS 116435</strain>
    </source>
</reference>
<dbReference type="Proteomes" id="UP000799441">
    <property type="component" value="Unassembled WGS sequence"/>
</dbReference>
<sequence>MSDFSVVRYVSSFMAGHADGNLIIEIQLISLLASLILSVRIRNGHPAFVVSGACLSLTSAVYLLRSSNTVAELLALGTFTQMLIVMIIMASMVFVSVKGNPLATRLHAAAVAVVLLSLGEALMLGVFSAQTPELAKWPLTITGFVTLHLICTLNLWSEAKASQSSTTHSTESTIAKV</sequence>
<keyword evidence="1" id="KW-1133">Transmembrane helix</keyword>